<evidence type="ECO:0000256" key="5">
    <source>
        <dbReference type="ARBA" id="ARBA00023237"/>
    </source>
</evidence>
<keyword evidence="5" id="KW-0998">Cell outer membrane</keyword>
<dbReference type="PROSITE" id="PS51257">
    <property type="entry name" value="PROKAR_LIPOPROTEIN"/>
    <property type="match status" value="1"/>
</dbReference>
<feature type="domain" description="SusD-like N-terminal" evidence="8">
    <location>
        <begin position="61"/>
        <end position="216"/>
    </location>
</feature>
<evidence type="ECO:0000259" key="8">
    <source>
        <dbReference type="Pfam" id="PF14322"/>
    </source>
</evidence>
<dbReference type="GO" id="GO:0009279">
    <property type="term" value="C:cell outer membrane"/>
    <property type="evidence" value="ECO:0007669"/>
    <property type="project" value="UniProtKB-SubCell"/>
</dbReference>
<dbReference type="AlphaFoldDB" id="A0A1G7A7Z4"/>
<comment type="similarity">
    <text evidence="2">Belongs to the SusD family.</text>
</comment>
<dbReference type="Proteomes" id="UP000198757">
    <property type="component" value="Unassembled WGS sequence"/>
</dbReference>
<evidence type="ECO:0000256" key="3">
    <source>
        <dbReference type="ARBA" id="ARBA00022729"/>
    </source>
</evidence>
<evidence type="ECO:0000259" key="7">
    <source>
        <dbReference type="Pfam" id="PF07980"/>
    </source>
</evidence>
<proteinExistence type="inferred from homology"/>
<dbReference type="RefSeq" id="WP_218127807.1">
    <property type="nucleotide sequence ID" value="NZ_FMZO01000021.1"/>
</dbReference>
<dbReference type="SUPFAM" id="SSF48452">
    <property type="entry name" value="TPR-like"/>
    <property type="match status" value="1"/>
</dbReference>
<dbReference type="STRING" id="1285928.SAMN04487894_12121"/>
<gene>
    <name evidence="9" type="ORF">SAMN04487894_12121</name>
</gene>
<dbReference type="InterPro" id="IPR033985">
    <property type="entry name" value="SusD-like_N"/>
</dbReference>
<evidence type="ECO:0000256" key="2">
    <source>
        <dbReference type="ARBA" id="ARBA00006275"/>
    </source>
</evidence>
<evidence type="ECO:0000313" key="10">
    <source>
        <dbReference type="Proteomes" id="UP000198757"/>
    </source>
</evidence>
<dbReference type="Pfam" id="PF07980">
    <property type="entry name" value="SusD_RagB"/>
    <property type="match status" value="1"/>
</dbReference>
<keyword evidence="10" id="KW-1185">Reference proteome</keyword>
<dbReference type="Gene3D" id="1.25.40.390">
    <property type="match status" value="1"/>
</dbReference>
<dbReference type="InterPro" id="IPR011990">
    <property type="entry name" value="TPR-like_helical_dom_sf"/>
</dbReference>
<reference evidence="10" key="1">
    <citation type="submission" date="2016-10" db="EMBL/GenBank/DDBJ databases">
        <authorList>
            <person name="Varghese N."/>
            <person name="Submissions S."/>
        </authorList>
    </citation>
    <scope>NUCLEOTIDE SEQUENCE [LARGE SCALE GENOMIC DNA]</scope>
    <source>
        <strain evidence="10">DSM 25811 / CCM 8410 / LMG 26954 / E90</strain>
    </source>
</reference>
<accession>A0A1G7A7Z4</accession>
<dbReference type="EMBL" id="FMZO01000021">
    <property type="protein sequence ID" value="SDE10175.1"/>
    <property type="molecule type" value="Genomic_DNA"/>
</dbReference>
<feature type="chain" id="PRO_5011729589" evidence="6">
    <location>
        <begin position="23"/>
        <end position="562"/>
    </location>
</feature>
<name>A0A1G7A7Z4_NIADE</name>
<comment type="subcellular location">
    <subcellularLocation>
        <location evidence="1">Cell outer membrane</location>
    </subcellularLocation>
</comment>
<evidence type="ECO:0000256" key="6">
    <source>
        <dbReference type="SAM" id="SignalP"/>
    </source>
</evidence>
<keyword evidence="3 6" id="KW-0732">Signal</keyword>
<evidence type="ECO:0000256" key="4">
    <source>
        <dbReference type="ARBA" id="ARBA00023136"/>
    </source>
</evidence>
<sequence length="562" mass="62877">MKKKISIILAALVIFSGCSKSALDYTPQDQLASTTFWKSAKDVELALNGCYAYLSNAFNYSYDDASADNAYAQYPWESNATRIASGDIKADMDAGYAGRYQFIRRYNYFLENIDKAVMDADLKSRFIAECRVLRAFTYFELARTFGPVPLLKAYYNTDPLSTAEAPAPEMDVVNFAIAEIKEVADKLPARYTGGVASQTGRITSGAAYAILTRIQLHYKLWADAAASAQKVMGAGYKLFRKTTLDAPDMTDDYSAFVTFASDAEKQRFYKGLASYQQQFWIANEANDEVILASQNISENASYAPFGNGLRLLFTNGEMGGWSSVTPTQDLVNAYWERNGNAFIPPSPATRAALFNKGGTPAAGYFNEFKNRDTRLYASILFPGETWSQYKAGFTFNWEGGGSSNSMTGYNFRKCYDIRSLESSYEYDAAEDFPIIRYAEILLSYAEAKNELSGPDASVYAALDDIRDRSGMPAVNQAAYNSKDKLRTLIQNERRIELAGEGQRFYDIRRWNIAAAVMKTTYDISNAPVQDRVWQDRFRLMPYPQTALDRNANLKAAQQAKGY</sequence>
<dbReference type="Pfam" id="PF14322">
    <property type="entry name" value="SusD-like_3"/>
    <property type="match status" value="1"/>
</dbReference>
<evidence type="ECO:0000256" key="1">
    <source>
        <dbReference type="ARBA" id="ARBA00004442"/>
    </source>
</evidence>
<feature type="signal peptide" evidence="6">
    <location>
        <begin position="1"/>
        <end position="22"/>
    </location>
</feature>
<evidence type="ECO:0000313" key="9">
    <source>
        <dbReference type="EMBL" id="SDE10175.1"/>
    </source>
</evidence>
<dbReference type="InterPro" id="IPR012944">
    <property type="entry name" value="SusD_RagB_dom"/>
</dbReference>
<organism evidence="9 10">
    <name type="scientific">Niabella drilacis (strain DSM 25811 / CCM 8410 / CCUG 62505 / LMG 26954 / E90)</name>
    <dbReference type="NCBI Taxonomy" id="1285928"/>
    <lineage>
        <taxon>Bacteria</taxon>
        <taxon>Pseudomonadati</taxon>
        <taxon>Bacteroidota</taxon>
        <taxon>Chitinophagia</taxon>
        <taxon>Chitinophagales</taxon>
        <taxon>Chitinophagaceae</taxon>
        <taxon>Niabella</taxon>
    </lineage>
</organism>
<protein>
    <submittedName>
        <fullName evidence="9">Starch-binding associating with outer membrane</fullName>
    </submittedName>
</protein>
<keyword evidence="4" id="KW-0472">Membrane</keyword>
<feature type="domain" description="RagB/SusD" evidence="7">
    <location>
        <begin position="288"/>
        <end position="562"/>
    </location>
</feature>